<evidence type="ECO:0000256" key="5">
    <source>
        <dbReference type="ARBA" id="ARBA00023136"/>
    </source>
</evidence>
<evidence type="ECO:0000256" key="6">
    <source>
        <dbReference type="SAM" id="Phobius"/>
    </source>
</evidence>
<reference evidence="7 8" key="1">
    <citation type="submission" date="2021-01" db="EMBL/GenBank/DDBJ databases">
        <title>Belnapia mucosa sp. nov. and Belnapia arida sp. nov., isolated from the Tabernas Desert (Almeria, Spain).</title>
        <authorList>
            <person name="Molina-Menor E."/>
            <person name="Vidal-Verdu A."/>
            <person name="Calonge A."/>
            <person name="Satari L."/>
            <person name="Pereto J."/>
            <person name="Porcar M."/>
        </authorList>
    </citation>
    <scope>NUCLEOTIDE SEQUENCE [LARGE SCALE GENOMIC DNA]</scope>
    <source>
        <strain evidence="7 8">T18</strain>
    </source>
</reference>
<evidence type="ECO:0000256" key="1">
    <source>
        <dbReference type="ARBA" id="ARBA00004141"/>
    </source>
</evidence>
<evidence type="ECO:0000256" key="4">
    <source>
        <dbReference type="ARBA" id="ARBA00022989"/>
    </source>
</evidence>
<feature type="transmembrane region" description="Helical" evidence="6">
    <location>
        <begin position="125"/>
        <end position="146"/>
    </location>
</feature>
<dbReference type="InterPro" id="IPR004307">
    <property type="entry name" value="TspO_MBR"/>
</dbReference>
<dbReference type="RefSeq" id="WP_202831643.1">
    <property type="nucleotide sequence ID" value="NZ_JAETWB010000003.1"/>
</dbReference>
<comment type="caution">
    <text evidence="7">The sequence shown here is derived from an EMBL/GenBank/DDBJ whole genome shotgun (WGS) entry which is preliminary data.</text>
</comment>
<protein>
    <submittedName>
        <fullName evidence="7">Tryptophan-rich sensory protein</fullName>
    </submittedName>
</protein>
<evidence type="ECO:0000256" key="3">
    <source>
        <dbReference type="ARBA" id="ARBA00022692"/>
    </source>
</evidence>
<evidence type="ECO:0000256" key="2">
    <source>
        <dbReference type="ARBA" id="ARBA00007524"/>
    </source>
</evidence>
<evidence type="ECO:0000313" key="7">
    <source>
        <dbReference type="EMBL" id="MBL6078524.1"/>
    </source>
</evidence>
<dbReference type="Gene3D" id="1.20.1260.100">
    <property type="entry name" value="TspO/MBR protein"/>
    <property type="match status" value="1"/>
</dbReference>
<accession>A0ABS1U1G5</accession>
<gene>
    <name evidence="7" type="ORF">JMJ56_10950</name>
</gene>
<evidence type="ECO:0000313" key="8">
    <source>
        <dbReference type="Proteomes" id="UP000660885"/>
    </source>
</evidence>
<feature type="transmembrane region" description="Helical" evidence="6">
    <location>
        <begin position="45"/>
        <end position="64"/>
    </location>
</feature>
<feature type="transmembrane region" description="Helical" evidence="6">
    <location>
        <begin position="99"/>
        <end position="118"/>
    </location>
</feature>
<keyword evidence="5 6" id="KW-0472">Membrane</keyword>
<keyword evidence="3 6" id="KW-0812">Transmembrane</keyword>
<feature type="transmembrane region" description="Helical" evidence="6">
    <location>
        <begin position="73"/>
        <end position="93"/>
    </location>
</feature>
<dbReference type="Proteomes" id="UP000660885">
    <property type="component" value="Unassembled WGS sequence"/>
</dbReference>
<proteinExistence type="inferred from homology"/>
<comment type="subcellular location">
    <subcellularLocation>
        <location evidence="1">Membrane</location>
        <topology evidence="1">Multi-pass membrane protein</topology>
    </subcellularLocation>
</comment>
<sequence length="153" mass="17004">MNSTFAFLGFFAACFLVACSGAVFRPGDWYENLAKPSWNPPNWLFAPAWTLLYILIAIAGWLVWREAGFVPALALYGVQLLLNAGWSAVFFGLKRPDLAFGELVLLWLSILGCILLFAPISTTAAWLMVPYLAWVTFAGALNFAIWQRNPRPA</sequence>
<dbReference type="CDD" id="cd15904">
    <property type="entry name" value="TSPO_MBR"/>
    <property type="match status" value="1"/>
</dbReference>
<dbReference type="Pfam" id="PF03073">
    <property type="entry name" value="TspO_MBR"/>
    <property type="match status" value="1"/>
</dbReference>
<organism evidence="7 8">
    <name type="scientific">Belnapia arida</name>
    <dbReference type="NCBI Taxonomy" id="2804533"/>
    <lineage>
        <taxon>Bacteria</taxon>
        <taxon>Pseudomonadati</taxon>
        <taxon>Pseudomonadota</taxon>
        <taxon>Alphaproteobacteria</taxon>
        <taxon>Acetobacterales</taxon>
        <taxon>Roseomonadaceae</taxon>
        <taxon>Belnapia</taxon>
    </lineage>
</organism>
<keyword evidence="4 6" id="KW-1133">Transmembrane helix</keyword>
<dbReference type="EMBL" id="JAETWB010000003">
    <property type="protein sequence ID" value="MBL6078524.1"/>
    <property type="molecule type" value="Genomic_DNA"/>
</dbReference>
<keyword evidence="8" id="KW-1185">Reference proteome</keyword>
<name>A0ABS1U1G5_9PROT</name>
<dbReference type="InterPro" id="IPR038330">
    <property type="entry name" value="TspO/MBR-related_sf"/>
</dbReference>
<comment type="similarity">
    <text evidence="2">Belongs to the TspO/BZRP family.</text>
</comment>
<dbReference type="PANTHER" id="PTHR10057:SF0">
    <property type="entry name" value="TRANSLOCATOR PROTEIN"/>
    <property type="match status" value="1"/>
</dbReference>
<dbReference type="PANTHER" id="PTHR10057">
    <property type="entry name" value="PERIPHERAL-TYPE BENZODIAZEPINE RECEPTOR"/>
    <property type="match status" value="1"/>
</dbReference>
<dbReference type="PIRSF" id="PIRSF005859">
    <property type="entry name" value="PBR"/>
    <property type="match status" value="1"/>
</dbReference>